<proteinExistence type="predicted"/>
<comment type="caution">
    <text evidence="2">The sequence shown here is derived from an EMBL/GenBank/DDBJ whole genome shotgun (WGS) entry which is preliminary data.</text>
</comment>
<accession>A0A917M1U9</accession>
<evidence type="ECO:0000313" key="3">
    <source>
        <dbReference type="Proteomes" id="UP000622860"/>
    </source>
</evidence>
<dbReference type="RefSeq" id="WP_188454868.1">
    <property type="nucleotide sequence ID" value="NZ_BMFR01000004.1"/>
</dbReference>
<reference evidence="2" key="1">
    <citation type="journal article" date="2014" name="Int. J. Syst. Evol. Microbiol.">
        <title>Complete genome sequence of Corynebacterium casei LMG S-19264T (=DSM 44701T), isolated from a smear-ripened cheese.</title>
        <authorList>
            <consortium name="US DOE Joint Genome Institute (JGI-PGF)"/>
            <person name="Walter F."/>
            <person name="Albersmeier A."/>
            <person name="Kalinowski J."/>
            <person name="Ruckert C."/>
        </authorList>
    </citation>
    <scope>NUCLEOTIDE SEQUENCE</scope>
    <source>
        <strain evidence="2">CGMCC 1.12754</strain>
    </source>
</reference>
<dbReference type="Proteomes" id="UP000622860">
    <property type="component" value="Unassembled WGS sequence"/>
</dbReference>
<evidence type="ECO:0000256" key="1">
    <source>
        <dbReference type="SAM" id="Phobius"/>
    </source>
</evidence>
<reference evidence="2" key="2">
    <citation type="submission" date="2020-09" db="EMBL/GenBank/DDBJ databases">
        <authorList>
            <person name="Sun Q."/>
            <person name="Zhou Y."/>
        </authorList>
    </citation>
    <scope>NUCLEOTIDE SEQUENCE</scope>
    <source>
        <strain evidence="2">CGMCC 1.12754</strain>
    </source>
</reference>
<keyword evidence="1" id="KW-0472">Membrane</keyword>
<protein>
    <submittedName>
        <fullName evidence="2">Uncharacterized protein</fullName>
    </submittedName>
</protein>
<organism evidence="2 3">
    <name type="scientific">Virgibacillus oceani</name>
    <dbReference type="NCBI Taxonomy" id="1479511"/>
    <lineage>
        <taxon>Bacteria</taxon>
        <taxon>Bacillati</taxon>
        <taxon>Bacillota</taxon>
        <taxon>Bacilli</taxon>
        <taxon>Bacillales</taxon>
        <taxon>Bacillaceae</taxon>
        <taxon>Virgibacillus</taxon>
    </lineage>
</organism>
<keyword evidence="1" id="KW-0812">Transmembrane</keyword>
<evidence type="ECO:0000313" key="2">
    <source>
        <dbReference type="EMBL" id="GGG71444.1"/>
    </source>
</evidence>
<keyword evidence="1" id="KW-1133">Transmembrane helix</keyword>
<dbReference type="EMBL" id="BMFR01000004">
    <property type="protein sequence ID" value="GGG71444.1"/>
    <property type="molecule type" value="Genomic_DNA"/>
</dbReference>
<gene>
    <name evidence="2" type="ORF">GCM10011398_14660</name>
</gene>
<name>A0A917M1U9_9BACI</name>
<keyword evidence="3" id="KW-1185">Reference proteome</keyword>
<feature type="transmembrane region" description="Helical" evidence="1">
    <location>
        <begin position="12"/>
        <end position="31"/>
    </location>
</feature>
<sequence length="49" mass="5532">MRKVIRGFSKFIVANAAVVLAILLLPVFLVTDDVSIFESIMNFLFDNRS</sequence>
<dbReference type="AlphaFoldDB" id="A0A917M1U9"/>